<keyword evidence="7" id="KW-1185">Reference proteome</keyword>
<evidence type="ECO:0000313" key="1">
    <source>
        <dbReference type="EMBL" id="KAG2821465.1"/>
    </source>
</evidence>
<proteinExistence type="predicted"/>
<dbReference type="Proteomes" id="UP000760860">
    <property type="component" value="Unassembled WGS sequence"/>
</dbReference>
<dbReference type="Proteomes" id="UP000697107">
    <property type="component" value="Unassembled WGS sequence"/>
</dbReference>
<sequence>MSAGYQRFYLTQTTPSTLMEAFAFALREDYSITASHAFDISQAPAAEREPEPKKIDAIRQFDGCRGATSSTSRPRSMPRGSCPMKCFRCVKPVHRGVVCRAPAPVVANVTIENDVAVAGQAK</sequence>
<organism evidence="6 7">
    <name type="scientific">Phytophthora cactorum</name>
    <dbReference type="NCBI Taxonomy" id="29920"/>
    <lineage>
        <taxon>Eukaryota</taxon>
        <taxon>Sar</taxon>
        <taxon>Stramenopiles</taxon>
        <taxon>Oomycota</taxon>
        <taxon>Peronosporomycetes</taxon>
        <taxon>Peronosporales</taxon>
        <taxon>Peronosporaceae</taxon>
        <taxon>Phytophthora</taxon>
    </lineage>
</organism>
<dbReference type="EMBL" id="RCMI01001836">
    <property type="protein sequence ID" value="KAG2880766.1"/>
    <property type="molecule type" value="Genomic_DNA"/>
</dbReference>
<dbReference type="EMBL" id="MJFZ01001644">
    <property type="protein sequence ID" value="RAW21620.1"/>
    <property type="molecule type" value="Genomic_DNA"/>
</dbReference>
<dbReference type="EMBL" id="RCMK01001948">
    <property type="protein sequence ID" value="KAG2886434.1"/>
    <property type="molecule type" value="Genomic_DNA"/>
</dbReference>
<gene>
    <name evidence="6" type="ORF">PC110_g21936</name>
    <name evidence="1" type="ORF">PC113_g22472</name>
    <name evidence="2" type="ORF">PC115_g22425</name>
    <name evidence="3" type="ORF">PC117_g25378</name>
    <name evidence="4" type="ORF">PC118_g22271</name>
    <name evidence="5" type="ORF">PC129_g22583</name>
</gene>
<evidence type="ECO:0000313" key="5">
    <source>
        <dbReference type="EMBL" id="KAG3204404.1"/>
    </source>
</evidence>
<evidence type="ECO:0000313" key="6">
    <source>
        <dbReference type="EMBL" id="RAW21620.1"/>
    </source>
</evidence>
<dbReference type="Proteomes" id="UP000251314">
    <property type="component" value="Unassembled WGS sequence"/>
</dbReference>
<protein>
    <submittedName>
        <fullName evidence="6">Uncharacterized protein</fullName>
    </submittedName>
</protein>
<evidence type="ECO:0000313" key="3">
    <source>
        <dbReference type="EMBL" id="KAG2886434.1"/>
    </source>
</evidence>
<evidence type="ECO:0000313" key="2">
    <source>
        <dbReference type="EMBL" id="KAG2880766.1"/>
    </source>
</evidence>
<dbReference type="Proteomes" id="UP000735874">
    <property type="component" value="Unassembled WGS sequence"/>
</dbReference>
<evidence type="ECO:0000313" key="4">
    <source>
        <dbReference type="EMBL" id="KAG2960873.1"/>
    </source>
</evidence>
<dbReference type="AlphaFoldDB" id="A0A329RB09"/>
<dbReference type="EMBL" id="RCMG01001709">
    <property type="protein sequence ID" value="KAG2821465.1"/>
    <property type="molecule type" value="Genomic_DNA"/>
</dbReference>
<evidence type="ECO:0000313" key="7">
    <source>
        <dbReference type="Proteomes" id="UP000251314"/>
    </source>
</evidence>
<dbReference type="VEuPathDB" id="FungiDB:PC110_g21936"/>
<name>A0A329RB09_9STRA</name>
<accession>A0A329RB09</accession>
<comment type="caution">
    <text evidence="6">The sequence shown here is derived from an EMBL/GenBank/DDBJ whole genome shotgun (WGS) entry which is preliminary data.</text>
</comment>
<dbReference type="OrthoDB" id="10485695at2759"/>
<dbReference type="Proteomes" id="UP000774804">
    <property type="component" value="Unassembled WGS sequence"/>
</dbReference>
<reference evidence="1" key="2">
    <citation type="submission" date="2018-10" db="EMBL/GenBank/DDBJ databases">
        <title>Effector identification in a new, highly contiguous assembly of the strawberry crown rot pathogen Phytophthora cactorum.</title>
        <authorList>
            <person name="Armitage A.D."/>
            <person name="Nellist C.F."/>
            <person name="Bates H."/>
            <person name="Vickerstaff R.J."/>
            <person name="Harrison R.J."/>
        </authorList>
    </citation>
    <scope>NUCLEOTIDE SEQUENCE</scope>
    <source>
        <strain evidence="1">15-7</strain>
        <strain evidence="2">4032</strain>
        <strain evidence="3">4040</strain>
        <strain evidence="4">P415</strain>
        <strain evidence="5">P421</strain>
    </source>
</reference>
<reference evidence="6 7" key="1">
    <citation type="submission" date="2018-01" db="EMBL/GenBank/DDBJ databases">
        <title>Draft genome of the strawberry crown rot pathogen Phytophthora cactorum.</title>
        <authorList>
            <person name="Armitage A.D."/>
            <person name="Lysoe E."/>
            <person name="Nellist C.F."/>
            <person name="Harrison R.J."/>
            <person name="Brurberg M.B."/>
        </authorList>
    </citation>
    <scope>NUCLEOTIDE SEQUENCE [LARGE SCALE GENOMIC DNA]</scope>
    <source>
        <strain evidence="6 7">10300</strain>
    </source>
</reference>
<dbReference type="EMBL" id="RCMV01002145">
    <property type="protein sequence ID" value="KAG3204404.1"/>
    <property type="molecule type" value="Genomic_DNA"/>
</dbReference>
<dbReference type="Proteomes" id="UP000736787">
    <property type="component" value="Unassembled WGS sequence"/>
</dbReference>
<dbReference type="EMBL" id="RCML01001701">
    <property type="protein sequence ID" value="KAG2960873.1"/>
    <property type="molecule type" value="Genomic_DNA"/>
</dbReference>